<dbReference type="PANTHER" id="PTHR35828">
    <property type="entry name" value="OS08G0203800 PROTEIN-RELATED"/>
    <property type="match status" value="1"/>
</dbReference>
<feature type="domain" description="F-box" evidence="2">
    <location>
        <begin position="4"/>
        <end position="45"/>
    </location>
</feature>
<proteinExistence type="predicted"/>
<dbReference type="SUPFAM" id="SSF81383">
    <property type="entry name" value="F-box domain"/>
    <property type="match status" value="1"/>
</dbReference>
<evidence type="ECO:0000313" key="4">
    <source>
        <dbReference type="Proteomes" id="UP000011116"/>
    </source>
</evidence>
<evidence type="ECO:0000259" key="2">
    <source>
        <dbReference type="Pfam" id="PF12937"/>
    </source>
</evidence>
<dbReference type="Gramene" id="HORVU.MOREX.r2.3HG0273100.1">
    <property type="protein sequence ID" value="HORVU.MOREX.r2.3HG0273100.1.CDS.1"/>
    <property type="gene ID" value="HORVU.MOREX.r2.3HG0273100"/>
</dbReference>
<feature type="compositionally biased region" description="Pro residues" evidence="1">
    <location>
        <begin position="98"/>
        <end position="110"/>
    </location>
</feature>
<dbReference type="Gene3D" id="1.20.1280.50">
    <property type="match status" value="1"/>
</dbReference>
<dbReference type="InterPro" id="IPR001810">
    <property type="entry name" value="F-box_dom"/>
</dbReference>
<dbReference type="Proteomes" id="UP000011116">
    <property type="component" value="Chromosome 3H"/>
</dbReference>
<evidence type="ECO:0000313" key="3">
    <source>
        <dbReference type="EnsemblPlants" id="HORVU.MOREX.r3.3HG0327640.1.CDS1"/>
    </source>
</evidence>
<dbReference type="InterPro" id="IPR036047">
    <property type="entry name" value="F-box-like_dom_sf"/>
</dbReference>
<reference evidence="3" key="3">
    <citation type="submission" date="2022-01" db="UniProtKB">
        <authorList>
            <consortium name="EnsemblPlants"/>
        </authorList>
    </citation>
    <scope>IDENTIFICATION</scope>
    <source>
        <strain evidence="3">subsp. vulgare</strain>
    </source>
</reference>
<evidence type="ECO:0000256" key="1">
    <source>
        <dbReference type="SAM" id="MobiDB-lite"/>
    </source>
</evidence>
<sequence length="110" mass="12226">MPVSLPHDLLLDILLRVDDAAALFRCAAACRQWHGLVADPAMLRRRWPEDRCPSLAGFFIKNRARNQEAKALVPTPRSPQPPLLRAHRAGPRRAAGLPPRPPPRAPRPSP</sequence>
<dbReference type="EnsemblPlants" id="HORVU.MOREX.r3.3HG0327640.1">
    <property type="protein sequence ID" value="HORVU.MOREX.r3.3HG0327640.1.CDS1"/>
    <property type="gene ID" value="HORVU.MOREX.r3.3HG0327640"/>
</dbReference>
<name>A0A8I6XV76_HORVV</name>
<feature type="region of interest" description="Disordered" evidence="1">
    <location>
        <begin position="67"/>
        <end position="110"/>
    </location>
</feature>
<dbReference type="Gramene" id="HORVU.MOREX.r3.3HG0327640.1">
    <property type="protein sequence ID" value="HORVU.MOREX.r3.3HG0327640.1.CDS1"/>
    <property type="gene ID" value="HORVU.MOREX.r3.3HG0327640"/>
</dbReference>
<reference evidence="3" key="2">
    <citation type="submission" date="2020-10" db="EMBL/GenBank/DDBJ databases">
        <authorList>
            <person name="Scholz U."/>
            <person name="Mascher M."/>
            <person name="Fiebig A."/>
        </authorList>
    </citation>
    <scope>NUCLEOTIDE SEQUENCE [LARGE SCALE GENOMIC DNA]</scope>
    <source>
        <strain evidence="3">cv. Morex</strain>
    </source>
</reference>
<dbReference type="AlphaFoldDB" id="A0A8I6XV76"/>
<accession>A0A8I6XV76</accession>
<organism evidence="3 4">
    <name type="scientific">Hordeum vulgare subsp. vulgare</name>
    <name type="common">Domesticated barley</name>
    <dbReference type="NCBI Taxonomy" id="112509"/>
    <lineage>
        <taxon>Eukaryota</taxon>
        <taxon>Viridiplantae</taxon>
        <taxon>Streptophyta</taxon>
        <taxon>Embryophyta</taxon>
        <taxon>Tracheophyta</taxon>
        <taxon>Spermatophyta</taxon>
        <taxon>Magnoliopsida</taxon>
        <taxon>Liliopsida</taxon>
        <taxon>Poales</taxon>
        <taxon>Poaceae</taxon>
        <taxon>BOP clade</taxon>
        <taxon>Pooideae</taxon>
        <taxon>Triticodae</taxon>
        <taxon>Triticeae</taxon>
        <taxon>Hordeinae</taxon>
        <taxon>Hordeum</taxon>
    </lineage>
</organism>
<keyword evidence="4" id="KW-1185">Reference proteome</keyword>
<dbReference type="PANTHER" id="PTHR35828:SF44">
    <property type="entry name" value="F-BOX DOMAIN-CONTAINING PROTEIN"/>
    <property type="match status" value="1"/>
</dbReference>
<protein>
    <recommendedName>
        <fullName evidence="2">F-box domain-containing protein</fullName>
    </recommendedName>
</protein>
<reference evidence="4" key="1">
    <citation type="journal article" date="2012" name="Nature">
        <title>A physical, genetic and functional sequence assembly of the barley genome.</title>
        <authorList>
            <consortium name="The International Barley Genome Sequencing Consortium"/>
            <person name="Mayer K.F."/>
            <person name="Waugh R."/>
            <person name="Brown J.W."/>
            <person name="Schulman A."/>
            <person name="Langridge P."/>
            <person name="Platzer M."/>
            <person name="Fincher G.B."/>
            <person name="Muehlbauer G.J."/>
            <person name="Sato K."/>
            <person name="Close T.J."/>
            <person name="Wise R.P."/>
            <person name="Stein N."/>
        </authorList>
    </citation>
    <scope>NUCLEOTIDE SEQUENCE [LARGE SCALE GENOMIC DNA]</scope>
    <source>
        <strain evidence="4">cv. Morex</strain>
    </source>
</reference>
<dbReference type="Pfam" id="PF12937">
    <property type="entry name" value="F-box-like"/>
    <property type="match status" value="1"/>
</dbReference>